<evidence type="ECO:0000256" key="1">
    <source>
        <dbReference type="ARBA" id="ARBA00001962"/>
    </source>
</evidence>
<dbReference type="PANTHER" id="PTHR20883:SF15">
    <property type="entry name" value="PHYTANOYL-COA DIOXYGENASE DOMAIN-CONTAINING PROTEIN 1"/>
    <property type="match status" value="1"/>
</dbReference>
<reference evidence="5 6" key="1">
    <citation type="submission" date="2021-06" db="EMBL/GenBank/DDBJ databases">
        <title>A haploid diamondback moth (Plutella xylostella L.) genome assembly resolves 31 chromosomes and identifies a diamide resistance mutation.</title>
        <authorList>
            <person name="Ward C.M."/>
            <person name="Perry K.D."/>
            <person name="Baker G."/>
            <person name="Powis K."/>
            <person name="Heckel D.G."/>
            <person name="Baxter S.W."/>
        </authorList>
    </citation>
    <scope>NUCLEOTIDE SEQUENCE [LARGE SCALE GENOMIC DNA]</scope>
    <source>
        <strain evidence="5 6">LV</strain>
        <tissue evidence="5">Single pupa</tissue>
    </source>
</reference>
<keyword evidence="3" id="KW-0408">Iron</keyword>
<dbReference type="InterPro" id="IPR008775">
    <property type="entry name" value="Phytyl_CoA_dOase-like"/>
</dbReference>
<protein>
    <recommendedName>
        <fullName evidence="7">Phytanoyl-CoA dioxygenase domain-containing protein 1</fullName>
    </recommendedName>
</protein>
<dbReference type="Proteomes" id="UP000823941">
    <property type="component" value="Chromosome 1"/>
</dbReference>
<dbReference type="SUPFAM" id="SSF51197">
    <property type="entry name" value="Clavaminate synthase-like"/>
    <property type="match status" value="1"/>
</dbReference>
<comment type="caution">
    <text evidence="5">The sequence shown here is derived from an EMBL/GenBank/DDBJ whole genome shotgun (WGS) entry which is preliminary data.</text>
</comment>
<dbReference type="EMBL" id="JAHIBW010000001">
    <property type="protein sequence ID" value="KAG7313639.1"/>
    <property type="molecule type" value="Genomic_DNA"/>
</dbReference>
<sequence length="285" mass="32063">MHDTIRNQFEQDGYVVLEDFLRPAECDELKTAGLELTNHLPDGEHRAIFSTTDKNQLKDEYFLNSNDKISYFFESDALGPDGKLKVDPSVSLNKVGHALHLLDPIFRCYTYSERVRAACAQLGLRDPAVVQSMYIYKNPGVGGEVVAHQDATYLHTEPIPPVGFWIALDDATIENGCLWMARGSHKSGVHRRLKRTGGDPALDYDRPAPIYPQSSFTPVPVSRGTCVLIHGHVVHKSAHNKSDKSRHAYTFHVVERDNNTYSTENWLQEGENAPFLNIYTTPQIV</sequence>
<comment type="similarity">
    <text evidence="4">Belongs to the PhyH family. PHYHD1 subfamily.</text>
</comment>
<comment type="cofactor">
    <cofactor evidence="1">
        <name>Fe cation</name>
        <dbReference type="ChEBI" id="CHEBI:24875"/>
    </cofactor>
</comment>
<accession>A0ABQ7R8J4</accession>
<name>A0ABQ7R8J4_PLUXY</name>
<gene>
    <name evidence="5" type="ORF">JYU34_000797</name>
</gene>
<evidence type="ECO:0008006" key="7">
    <source>
        <dbReference type="Google" id="ProtNLM"/>
    </source>
</evidence>
<dbReference type="Gene3D" id="2.60.120.620">
    <property type="entry name" value="q2cbj1_9rhob like domain"/>
    <property type="match status" value="1"/>
</dbReference>
<keyword evidence="2" id="KW-0479">Metal-binding</keyword>
<dbReference type="PANTHER" id="PTHR20883">
    <property type="entry name" value="PHYTANOYL-COA DIOXYGENASE DOMAIN CONTAINING 1"/>
    <property type="match status" value="1"/>
</dbReference>
<organism evidence="5 6">
    <name type="scientific">Plutella xylostella</name>
    <name type="common">Diamondback moth</name>
    <name type="synonym">Plutella maculipennis</name>
    <dbReference type="NCBI Taxonomy" id="51655"/>
    <lineage>
        <taxon>Eukaryota</taxon>
        <taxon>Metazoa</taxon>
        <taxon>Ecdysozoa</taxon>
        <taxon>Arthropoda</taxon>
        <taxon>Hexapoda</taxon>
        <taxon>Insecta</taxon>
        <taxon>Pterygota</taxon>
        <taxon>Neoptera</taxon>
        <taxon>Endopterygota</taxon>
        <taxon>Lepidoptera</taxon>
        <taxon>Glossata</taxon>
        <taxon>Ditrysia</taxon>
        <taxon>Yponomeutoidea</taxon>
        <taxon>Plutellidae</taxon>
        <taxon>Plutella</taxon>
    </lineage>
</organism>
<evidence type="ECO:0000256" key="4">
    <source>
        <dbReference type="ARBA" id="ARBA00038356"/>
    </source>
</evidence>
<evidence type="ECO:0000256" key="2">
    <source>
        <dbReference type="ARBA" id="ARBA00022723"/>
    </source>
</evidence>
<evidence type="ECO:0000256" key="3">
    <source>
        <dbReference type="ARBA" id="ARBA00023004"/>
    </source>
</evidence>
<evidence type="ECO:0000313" key="6">
    <source>
        <dbReference type="Proteomes" id="UP000823941"/>
    </source>
</evidence>
<dbReference type="Pfam" id="PF05721">
    <property type="entry name" value="PhyH"/>
    <property type="match status" value="1"/>
</dbReference>
<proteinExistence type="inferred from homology"/>
<keyword evidence="6" id="KW-1185">Reference proteome</keyword>
<evidence type="ECO:0000313" key="5">
    <source>
        <dbReference type="EMBL" id="KAG7313639.1"/>
    </source>
</evidence>